<proteinExistence type="predicted"/>
<accession>A0A0N0BBR1</accession>
<keyword evidence="2" id="KW-1185">Reference proteome</keyword>
<evidence type="ECO:0000313" key="2">
    <source>
        <dbReference type="Proteomes" id="UP000053105"/>
    </source>
</evidence>
<protein>
    <submittedName>
        <fullName evidence="1">Uncharacterized protein</fullName>
    </submittedName>
</protein>
<name>A0A0N0BBR1_9HYME</name>
<dbReference type="Proteomes" id="UP000053105">
    <property type="component" value="Unassembled WGS sequence"/>
</dbReference>
<dbReference type="AlphaFoldDB" id="A0A0N0BBR1"/>
<organism evidence="1 2">
    <name type="scientific">Melipona quadrifasciata</name>
    <dbReference type="NCBI Taxonomy" id="166423"/>
    <lineage>
        <taxon>Eukaryota</taxon>
        <taxon>Metazoa</taxon>
        <taxon>Ecdysozoa</taxon>
        <taxon>Arthropoda</taxon>
        <taxon>Hexapoda</taxon>
        <taxon>Insecta</taxon>
        <taxon>Pterygota</taxon>
        <taxon>Neoptera</taxon>
        <taxon>Endopterygota</taxon>
        <taxon>Hymenoptera</taxon>
        <taxon>Apocrita</taxon>
        <taxon>Aculeata</taxon>
        <taxon>Apoidea</taxon>
        <taxon>Anthophila</taxon>
        <taxon>Apidae</taxon>
        <taxon>Melipona</taxon>
    </lineage>
</organism>
<reference evidence="1 2" key="1">
    <citation type="submission" date="2015-07" db="EMBL/GenBank/DDBJ databases">
        <title>The genome of Melipona quadrifasciata.</title>
        <authorList>
            <person name="Pan H."/>
            <person name="Kapheim K."/>
        </authorList>
    </citation>
    <scope>NUCLEOTIDE SEQUENCE [LARGE SCALE GENOMIC DNA]</scope>
    <source>
        <strain evidence="1">0111107301</strain>
        <tissue evidence="1">Whole body</tissue>
    </source>
</reference>
<dbReference type="EMBL" id="KQ435970">
    <property type="protein sequence ID" value="KOX67812.1"/>
    <property type="molecule type" value="Genomic_DNA"/>
</dbReference>
<gene>
    <name evidence="1" type="ORF">WN51_07665</name>
</gene>
<sequence length="210" mass="23972">MNRSLHAKLPLICERFIRRKGRVKGGDYDLAGTTLIGRVSQGAARGMLLSPTGPEWMQLRKLPGYRFHPRITGEMPDTKCRVNAEESSGLTPPDARLHVTKINFREISARQRRYIGDFRRKHNQAAVVNEIRYFLCLAFIKVYTICELSINLRCPNNNDNTFVGLVFGTNAKQLKNIPGIVMTSFRFQLHDKHLSLENTKTVTLSELCLR</sequence>
<evidence type="ECO:0000313" key="1">
    <source>
        <dbReference type="EMBL" id="KOX67812.1"/>
    </source>
</evidence>